<comment type="similarity">
    <text evidence="2 10">Belongs to the RNase H family.</text>
</comment>
<evidence type="ECO:0000313" key="12">
    <source>
        <dbReference type="EMBL" id="AEH39746.1"/>
    </source>
</evidence>
<dbReference type="HAMAP" id="MF_00042">
    <property type="entry name" value="RNase_H"/>
    <property type="match status" value="1"/>
</dbReference>
<evidence type="ECO:0000256" key="1">
    <source>
        <dbReference type="ARBA" id="ARBA00000077"/>
    </source>
</evidence>
<keyword evidence="5 10" id="KW-0540">Nuclease</keyword>
<reference evidence="12 13" key="1">
    <citation type="journal article" date="2011" name="Appl. Environ. Microbiol.">
        <title>The genome of Buchnera aphidicola from the aphid Cinara tujafilina provides new clues about the evolutionary history of metabolic losses in bacterial endosymbionts.</title>
        <authorList>
            <person name="Lamelas A."/>
            <person name="Gosalbes M.J."/>
            <person name="Moya A."/>
            <person name="Latorre A."/>
        </authorList>
    </citation>
    <scope>NUCLEOTIDE SEQUENCE [LARGE SCALE GENOMIC DNA]</scope>
    <source>
        <strain evidence="13">Cinara tujafilina</strain>
    </source>
</reference>
<dbReference type="Pfam" id="PF00075">
    <property type="entry name" value="RNase_H"/>
    <property type="match status" value="1"/>
</dbReference>
<gene>
    <name evidence="10 12" type="primary">rnhA</name>
    <name evidence="12" type="ORF">BCTU_160</name>
</gene>
<evidence type="ECO:0000256" key="9">
    <source>
        <dbReference type="ARBA" id="ARBA00022842"/>
    </source>
</evidence>
<dbReference type="GO" id="GO:0005737">
    <property type="term" value="C:cytoplasm"/>
    <property type="evidence" value="ECO:0007669"/>
    <property type="project" value="UniProtKB-SubCell"/>
</dbReference>
<sequence length="151" mass="17974">MLKKIEMFTDGSCLYNPGPGGLCTIIRYKKYRKIIKFGFYYTTNNRMELMAAIVGLEFLLKPCIINLTTDSQYLRLGIILWIYNWKKNNWLKKNKKPVRNKDLWLRLDQALKKHIVTWVWTKSHNNHQENEICDKIAKKEAKNPKNNDLLI</sequence>
<feature type="binding site" evidence="10">
    <location>
        <position position="10"/>
    </location>
    <ligand>
        <name>Mg(2+)</name>
        <dbReference type="ChEBI" id="CHEBI:18420"/>
        <label>1</label>
    </ligand>
</feature>
<dbReference type="InterPro" id="IPR002156">
    <property type="entry name" value="RNaseH_domain"/>
</dbReference>
<evidence type="ECO:0000256" key="10">
    <source>
        <dbReference type="HAMAP-Rule" id="MF_00042"/>
    </source>
</evidence>
<dbReference type="PROSITE" id="PS50879">
    <property type="entry name" value="RNASE_H_1"/>
    <property type="match status" value="1"/>
</dbReference>
<dbReference type="NCBIfam" id="NF001236">
    <property type="entry name" value="PRK00203.1"/>
    <property type="match status" value="1"/>
</dbReference>
<dbReference type="InterPro" id="IPR036397">
    <property type="entry name" value="RNaseH_sf"/>
</dbReference>
<keyword evidence="10" id="KW-0963">Cytoplasm</keyword>
<feature type="binding site" evidence="10">
    <location>
        <position position="134"/>
    </location>
    <ligand>
        <name>Mg(2+)</name>
        <dbReference type="ChEBI" id="CHEBI:18420"/>
        <label>2</label>
    </ligand>
</feature>
<organism evidence="12 13">
    <name type="scientific">Buchnera aphidicola</name>
    <name type="common">Cinara tujafilina</name>
    <dbReference type="NCBI Taxonomy" id="261317"/>
    <lineage>
        <taxon>Bacteria</taxon>
        <taxon>Pseudomonadati</taxon>
        <taxon>Pseudomonadota</taxon>
        <taxon>Gammaproteobacteria</taxon>
        <taxon>Enterobacterales</taxon>
        <taxon>Erwiniaceae</taxon>
        <taxon>Buchnera</taxon>
    </lineage>
</organism>
<evidence type="ECO:0000256" key="7">
    <source>
        <dbReference type="ARBA" id="ARBA00022759"/>
    </source>
</evidence>
<dbReference type="SUPFAM" id="SSF53098">
    <property type="entry name" value="Ribonuclease H-like"/>
    <property type="match status" value="1"/>
</dbReference>
<dbReference type="PANTHER" id="PTHR10642">
    <property type="entry name" value="RIBONUCLEASE H1"/>
    <property type="match status" value="1"/>
</dbReference>
<dbReference type="InterPro" id="IPR022892">
    <property type="entry name" value="RNaseHI"/>
</dbReference>
<dbReference type="OrthoDB" id="7845843at2"/>
<dbReference type="InterPro" id="IPR050092">
    <property type="entry name" value="RNase_H"/>
</dbReference>
<accession>F7WZ92</accession>
<comment type="cofactor">
    <cofactor evidence="10">
        <name>Mg(2+)</name>
        <dbReference type="ChEBI" id="CHEBI:18420"/>
    </cofactor>
    <text evidence="10">Binds 1 Mg(2+) ion per subunit. May bind a second metal ion at a regulatory site, or after substrate binding.</text>
</comment>
<dbReference type="CDD" id="cd09278">
    <property type="entry name" value="RNase_HI_prokaryote_like"/>
    <property type="match status" value="1"/>
</dbReference>
<protein>
    <recommendedName>
        <fullName evidence="4 10">Ribonuclease H</fullName>
        <shortName evidence="10">RNase H</shortName>
        <ecNumber evidence="4 10">3.1.26.4</ecNumber>
    </recommendedName>
</protein>
<feature type="binding site" evidence="10">
    <location>
        <position position="48"/>
    </location>
    <ligand>
        <name>Mg(2+)</name>
        <dbReference type="ChEBI" id="CHEBI:18420"/>
        <label>1</label>
    </ligand>
</feature>
<proteinExistence type="inferred from homology"/>
<keyword evidence="8 10" id="KW-0378">Hydrolase</keyword>
<dbReference type="GO" id="GO:0004523">
    <property type="term" value="F:RNA-DNA hybrid ribonuclease activity"/>
    <property type="evidence" value="ECO:0007669"/>
    <property type="project" value="UniProtKB-UniRule"/>
</dbReference>
<dbReference type="eggNOG" id="COG0328">
    <property type="taxonomic scope" value="Bacteria"/>
</dbReference>
<keyword evidence="13" id="KW-1185">Reference proteome</keyword>
<comment type="function">
    <text evidence="10">Endonuclease that specifically degrades the RNA of RNA-DNA hybrids.</text>
</comment>
<evidence type="ECO:0000313" key="13">
    <source>
        <dbReference type="Proteomes" id="UP000006811"/>
    </source>
</evidence>
<dbReference type="GO" id="GO:0003676">
    <property type="term" value="F:nucleic acid binding"/>
    <property type="evidence" value="ECO:0007669"/>
    <property type="project" value="InterPro"/>
</dbReference>
<dbReference type="AlphaFoldDB" id="F7WZ92"/>
<feature type="domain" description="RNase H type-1" evidence="11">
    <location>
        <begin position="1"/>
        <end position="142"/>
    </location>
</feature>
<keyword evidence="9 10" id="KW-0460">Magnesium</keyword>
<dbReference type="GO" id="GO:0043137">
    <property type="term" value="P:DNA replication, removal of RNA primer"/>
    <property type="evidence" value="ECO:0007669"/>
    <property type="project" value="TreeGrafter"/>
</dbReference>
<dbReference type="HOGENOM" id="CLU_030894_6_0_6"/>
<evidence type="ECO:0000256" key="2">
    <source>
        <dbReference type="ARBA" id="ARBA00005300"/>
    </source>
</evidence>
<dbReference type="EMBL" id="CP001817">
    <property type="protein sequence ID" value="AEH39746.1"/>
    <property type="molecule type" value="Genomic_DNA"/>
</dbReference>
<dbReference type="KEGG" id="baj:BCTU_160"/>
<dbReference type="Proteomes" id="UP000006811">
    <property type="component" value="Chromosome"/>
</dbReference>
<evidence type="ECO:0000256" key="4">
    <source>
        <dbReference type="ARBA" id="ARBA00012180"/>
    </source>
</evidence>
<evidence type="ECO:0000256" key="6">
    <source>
        <dbReference type="ARBA" id="ARBA00022723"/>
    </source>
</evidence>
<dbReference type="STRING" id="261317.BCTU_160"/>
<evidence type="ECO:0000256" key="3">
    <source>
        <dbReference type="ARBA" id="ARBA00011245"/>
    </source>
</evidence>
<evidence type="ECO:0000256" key="5">
    <source>
        <dbReference type="ARBA" id="ARBA00022722"/>
    </source>
</evidence>
<dbReference type="GO" id="GO:0000287">
    <property type="term" value="F:magnesium ion binding"/>
    <property type="evidence" value="ECO:0007669"/>
    <property type="project" value="UniProtKB-UniRule"/>
</dbReference>
<name>F7WZ92_9GAMM</name>
<dbReference type="Gene3D" id="3.30.420.10">
    <property type="entry name" value="Ribonuclease H-like superfamily/Ribonuclease H"/>
    <property type="match status" value="1"/>
</dbReference>
<dbReference type="InterPro" id="IPR012337">
    <property type="entry name" value="RNaseH-like_sf"/>
</dbReference>
<evidence type="ECO:0000259" key="11">
    <source>
        <dbReference type="PROSITE" id="PS50879"/>
    </source>
</evidence>
<comment type="subunit">
    <text evidence="3 10">Monomer.</text>
</comment>
<comment type="subcellular location">
    <subcellularLocation>
        <location evidence="10">Cytoplasm</location>
    </subcellularLocation>
</comment>
<comment type="catalytic activity">
    <reaction evidence="1 10">
        <text>Endonucleolytic cleavage to 5'-phosphomonoester.</text>
        <dbReference type="EC" id="3.1.26.4"/>
    </reaction>
</comment>
<keyword evidence="7 10" id="KW-0255">Endonuclease</keyword>
<dbReference type="PANTHER" id="PTHR10642:SF26">
    <property type="entry name" value="RIBONUCLEASE H1"/>
    <property type="match status" value="1"/>
</dbReference>
<evidence type="ECO:0000256" key="8">
    <source>
        <dbReference type="ARBA" id="ARBA00022801"/>
    </source>
</evidence>
<keyword evidence="6 10" id="KW-0479">Metal-binding</keyword>
<dbReference type="EC" id="3.1.26.4" evidence="4 10"/>
<feature type="binding site" evidence="10">
    <location>
        <position position="70"/>
    </location>
    <ligand>
        <name>Mg(2+)</name>
        <dbReference type="ChEBI" id="CHEBI:18420"/>
        <label>1</label>
    </ligand>
</feature>
<feature type="binding site" evidence="10">
    <location>
        <position position="10"/>
    </location>
    <ligand>
        <name>Mg(2+)</name>
        <dbReference type="ChEBI" id="CHEBI:18420"/>
        <label>2</label>
    </ligand>
</feature>